<evidence type="ECO:0000256" key="10">
    <source>
        <dbReference type="HAMAP-Rule" id="MF_01038"/>
    </source>
</evidence>
<protein>
    <recommendedName>
        <fullName evidence="9 10">2,3-bisphosphoglycerate-independent phosphoglycerate mutase</fullName>
        <shortName evidence="10">BPG-independent PGAM</shortName>
        <shortName evidence="10">Phosphoglyceromutase</shortName>
        <shortName evidence="10">iPGM</shortName>
        <ecNumber evidence="4 10">5.4.2.12</ecNumber>
    </recommendedName>
</protein>
<feature type="binding site" evidence="10 13">
    <location>
        <position position="446"/>
    </location>
    <ligand>
        <name>Mn(2+)</name>
        <dbReference type="ChEBI" id="CHEBI:29035"/>
        <label>2</label>
    </ligand>
</feature>
<dbReference type="InterPro" id="IPR036646">
    <property type="entry name" value="PGAM_B_sf"/>
</dbReference>
<comment type="pathway">
    <text evidence="2 10">Carbohydrate degradation; glycolysis; pyruvate from D-glyceraldehyde 3-phosphate: step 3/5.</text>
</comment>
<dbReference type="InterPro" id="IPR011258">
    <property type="entry name" value="BPG-indep_PGM_N"/>
</dbReference>
<evidence type="ECO:0000259" key="15">
    <source>
        <dbReference type="Pfam" id="PF06415"/>
    </source>
</evidence>
<feature type="binding site" evidence="10 12">
    <location>
        <position position="125"/>
    </location>
    <ligand>
        <name>substrate</name>
    </ligand>
</feature>
<evidence type="ECO:0000256" key="1">
    <source>
        <dbReference type="ARBA" id="ARBA00000370"/>
    </source>
</evidence>
<evidence type="ECO:0000256" key="7">
    <source>
        <dbReference type="ARBA" id="ARBA00023211"/>
    </source>
</evidence>
<dbReference type="InterPro" id="IPR017850">
    <property type="entry name" value="Alkaline_phosphatase_core_sf"/>
</dbReference>
<evidence type="ECO:0000313" key="17">
    <source>
        <dbReference type="Proteomes" id="UP001157439"/>
    </source>
</evidence>
<dbReference type="Pfam" id="PF06415">
    <property type="entry name" value="iPGM_N"/>
    <property type="match status" value="1"/>
</dbReference>
<accession>A0AA37TM09</accession>
<feature type="active site" description="Phosphoserine intermediate" evidence="10 11">
    <location>
        <position position="64"/>
    </location>
</feature>
<dbReference type="PANTHER" id="PTHR31637:SF0">
    <property type="entry name" value="2,3-BISPHOSPHOGLYCERATE-INDEPENDENT PHOSPHOGLYCERATE MUTASE"/>
    <property type="match status" value="1"/>
</dbReference>
<dbReference type="Gene3D" id="3.40.1450.10">
    <property type="entry name" value="BPG-independent phosphoglycerate mutase, domain B"/>
    <property type="match status" value="1"/>
</dbReference>
<feature type="binding site" evidence="10 13">
    <location>
        <position position="404"/>
    </location>
    <ligand>
        <name>Mn(2+)</name>
        <dbReference type="ChEBI" id="CHEBI:29035"/>
        <label>1</label>
    </ligand>
</feature>
<sequence>MSASKKTLALIILDGWGYREAAPNNAIHLAKTPVMDALWQQYPSTLISGSGHDVGLPDGQMGNSEVGHINLGSGRVVYQELTRIGKAIEDGSFNENPALTTAIDSAVATGNAVHIMGLLSTGGVHSHENHIEGAIRLAAKRGADKVYLHAFLDGRDTPPRSAKASLESFSQLFEQLSCGRIASLVGRYYAMDRDNRWDRVEQAYQLLTAGKGAHQAVDAVSALEAAYDRDENDEFVAPTSLVDGQGQSAFINDGDAVIFMNFRADRARELTRCFIEADFDGFQRQQTRKLADFVMLTQYAAHFQASCAYPPEQLVNTLGETLQNTGKTQLRISETEKYAHVTFFFNGGVEETFDGEQRKLIPSPQVATYDLQPEMNSELLTDELIAAIDSREFDVIICNYPNGDMVGHTGNLEAAIQACEAVDYSIGRVVEALQRNQGEALITADHGNAEQMSDTNTGQAHTAHTSEPVPLIYVGRPATIAHQDGRLSDIAPSMLNLMGDNIPLEMSGRPLFALKD</sequence>
<keyword evidence="8 10" id="KW-0413">Isomerase</keyword>
<evidence type="ECO:0000256" key="13">
    <source>
        <dbReference type="PIRSR" id="PIRSR001492-3"/>
    </source>
</evidence>
<keyword evidence="5 10" id="KW-0479">Metal-binding</keyword>
<proteinExistence type="inferred from homology"/>
<dbReference type="FunFam" id="3.40.1450.10:FF:000001">
    <property type="entry name" value="2,3-bisphosphoglycerate-independent phosphoglycerate mutase"/>
    <property type="match status" value="1"/>
</dbReference>
<dbReference type="CDD" id="cd16010">
    <property type="entry name" value="iPGM"/>
    <property type="match status" value="1"/>
</dbReference>
<dbReference type="GO" id="GO:0004619">
    <property type="term" value="F:phosphoglycerate mutase activity"/>
    <property type="evidence" value="ECO:0007669"/>
    <property type="project" value="UniProtKB-UniRule"/>
</dbReference>
<dbReference type="RefSeq" id="WP_095497609.1">
    <property type="nucleotide sequence ID" value="NZ_BSPO01000001.1"/>
</dbReference>
<comment type="function">
    <text evidence="10">Catalyzes the interconversion of 2-phosphoglycerate and 3-phosphoglycerate.</text>
</comment>
<feature type="domain" description="BPG-independent PGAM N-terminal" evidence="15">
    <location>
        <begin position="84"/>
        <end position="300"/>
    </location>
</feature>
<feature type="binding site" evidence="10 13">
    <location>
        <position position="464"/>
    </location>
    <ligand>
        <name>Mn(2+)</name>
        <dbReference type="ChEBI" id="CHEBI:29035"/>
        <label>1</label>
    </ligand>
</feature>
<keyword evidence="17" id="KW-1185">Reference proteome</keyword>
<name>A0AA37TM09_9GAMM</name>
<dbReference type="AlphaFoldDB" id="A0AA37TM09"/>
<dbReference type="EMBL" id="BSPO01000001">
    <property type="protein sequence ID" value="GLS82035.1"/>
    <property type="molecule type" value="Genomic_DNA"/>
</dbReference>
<evidence type="ECO:0000256" key="9">
    <source>
        <dbReference type="ARBA" id="ARBA00071648"/>
    </source>
</evidence>
<dbReference type="InterPro" id="IPR005995">
    <property type="entry name" value="Pgm_bpd_ind"/>
</dbReference>
<comment type="caution">
    <text evidence="16">The sequence shown here is derived from an EMBL/GenBank/DDBJ whole genome shotgun (WGS) entry which is preliminary data.</text>
</comment>
<feature type="binding site" evidence="10 13">
    <location>
        <position position="408"/>
    </location>
    <ligand>
        <name>Mn(2+)</name>
        <dbReference type="ChEBI" id="CHEBI:29035"/>
        <label>1</label>
    </ligand>
</feature>
<dbReference type="SUPFAM" id="SSF64158">
    <property type="entry name" value="2,3-Bisphosphoglycerate-independent phosphoglycerate mutase, substrate-binding domain"/>
    <property type="match status" value="1"/>
</dbReference>
<dbReference type="SUPFAM" id="SSF53649">
    <property type="entry name" value="Alkaline phosphatase-like"/>
    <property type="match status" value="1"/>
</dbReference>
<evidence type="ECO:0000256" key="5">
    <source>
        <dbReference type="ARBA" id="ARBA00022723"/>
    </source>
</evidence>
<evidence type="ECO:0000313" key="16">
    <source>
        <dbReference type="EMBL" id="GLS82035.1"/>
    </source>
</evidence>
<dbReference type="EC" id="5.4.2.12" evidence="4 10"/>
<dbReference type="Gene3D" id="3.40.720.10">
    <property type="entry name" value="Alkaline Phosphatase, subunit A"/>
    <property type="match status" value="1"/>
</dbReference>
<dbReference type="GO" id="GO:0030145">
    <property type="term" value="F:manganese ion binding"/>
    <property type="evidence" value="ECO:0007669"/>
    <property type="project" value="UniProtKB-UniRule"/>
</dbReference>
<dbReference type="PIRSF" id="PIRSF001492">
    <property type="entry name" value="IPGAM"/>
    <property type="match status" value="1"/>
</dbReference>
<comment type="catalytic activity">
    <reaction evidence="1 10">
        <text>(2R)-2-phosphoglycerate = (2R)-3-phosphoglycerate</text>
        <dbReference type="Rhea" id="RHEA:15901"/>
        <dbReference type="ChEBI" id="CHEBI:58272"/>
        <dbReference type="ChEBI" id="CHEBI:58289"/>
        <dbReference type="EC" id="5.4.2.12"/>
    </reaction>
</comment>
<feature type="binding site" evidence="10 12">
    <location>
        <begin position="155"/>
        <end position="156"/>
    </location>
    <ligand>
        <name>substrate</name>
    </ligand>
</feature>
<gene>
    <name evidence="10 16" type="primary">gpmI</name>
    <name evidence="16" type="ORF">GCM10007894_00120</name>
</gene>
<feature type="binding site" evidence="10 13">
    <location>
        <position position="445"/>
    </location>
    <ligand>
        <name>Mn(2+)</name>
        <dbReference type="ChEBI" id="CHEBI:29035"/>
        <label>2</label>
    </ligand>
</feature>
<comment type="cofactor">
    <cofactor evidence="10">
        <name>Mn(2+)</name>
        <dbReference type="ChEBI" id="CHEBI:29035"/>
    </cofactor>
    <text evidence="10">Binds 2 manganese ions per subunit.</text>
</comment>
<evidence type="ECO:0000256" key="3">
    <source>
        <dbReference type="ARBA" id="ARBA00008819"/>
    </source>
</evidence>
<dbReference type="Proteomes" id="UP001157439">
    <property type="component" value="Unassembled WGS sequence"/>
</dbReference>
<dbReference type="HAMAP" id="MF_01038">
    <property type="entry name" value="GpmI"/>
    <property type="match status" value="1"/>
</dbReference>
<feature type="binding site" evidence="10 13">
    <location>
        <position position="64"/>
    </location>
    <ligand>
        <name>Mn(2+)</name>
        <dbReference type="ChEBI" id="CHEBI:29035"/>
        <label>2</label>
    </ligand>
</feature>
<dbReference type="PANTHER" id="PTHR31637">
    <property type="entry name" value="2,3-BISPHOSPHOGLYCERATE-INDEPENDENT PHOSPHOGLYCERATE MUTASE"/>
    <property type="match status" value="1"/>
</dbReference>
<dbReference type="InterPro" id="IPR006124">
    <property type="entry name" value="Metalloenzyme"/>
</dbReference>
<comment type="similarity">
    <text evidence="3 10">Belongs to the BPG-independent phosphoglycerate mutase family.</text>
</comment>
<reference evidence="16 17" key="1">
    <citation type="journal article" date="2014" name="Int. J. Syst. Evol. Microbiol.">
        <title>Complete genome sequence of Corynebacterium casei LMG S-19264T (=DSM 44701T), isolated from a smear-ripened cheese.</title>
        <authorList>
            <consortium name="US DOE Joint Genome Institute (JGI-PGF)"/>
            <person name="Walter F."/>
            <person name="Albersmeier A."/>
            <person name="Kalinowski J."/>
            <person name="Ruckert C."/>
        </authorList>
    </citation>
    <scope>NUCLEOTIDE SEQUENCE [LARGE SCALE GENOMIC DNA]</scope>
    <source>
        <strain evidence="16 17">NBRC 112785</strain>
    </source>
</reference>
<feature type="domain" description="Metalloenzyme" evidence="14">
    <location>
        <begin position="7"/>
        <end position="499"/>
    </location>
</feature>
<evidence type="ECO:0000259" key="14">
    <source>
        <dbReference type="Pfam" id="PF01676"/>
    </source>
</evidence>
<feature type="binding site" evidence="10 12">
    <location>
        <position position="193"/>
    </location>
    <ligand>
        <name>substrate</name>
    </ligand>
</feature>
<comment type="subunit">
    <text evidence="10">Monomer.</text>
</comment>
<evidence type="ECO:0000256" key="4">
    <source>
        <dbReference type="ARBA" id="ARBA00012026"/>
    </source>
</evidence>
<evidence type="ECO:0000256" key="12">
    <source>
        <dbReference type="PIRSR" id="PIRSR001492-2"/>
    </source>
</evidence>
<evidence type="ECO:0000256" key="8">
    <source>
        <dbReference type="ARBA" id="ARBA00023235"/>
    </source>
</evidence>
<feature type="binding site" evidence="10 12">
    <location>
        <begin position="263"/>
        <end position="266"/>
    </location>
    <ligand>
        <name>substrate</name>
    </ligand>
</feature>
<dbReference type="NCBIfam" id="TIGR01307">
    <property type="entry name" value="pgm_bpd_ind"/>
    <property type="match status" value="1"/>
</dbReference>
<dbReference type="Pfam" id="PF01676">
    <property type="entry name" value="Metalloenzyme"/>
    <property type="match status" value="1"/>
</dbReference>
<keyword evidence="7 10" id="KW-0464">Manganese</keyword>
<organism evidence="16 17">
    <name type="scientific">Paraferrimonas haliotis</name>
    <dbReference type="NCBI Taxonomy" id="2013866"/>
    <lineage>
        <taxon>Bacteria</taxon>
        <taxon>Pseudomonadati</taxon>
        <taxon>Pseudomonadota</taxon>
        <taxon>Gammaproteobacteria</taxon>
        <taxon>Alteromonadales</taxon>
        <taxon>Ferrimonadaceae</taxon>
        <taxon>Paraferrimonas</taxon>
    </lineage>
</organism>
<evidence type="ECO:0000256" key="2">
    <source>
        <dbReference type="ARBA" id="ARBA00004798"/>
    </source>
</evidence>
<dbReference type="GO" id="GO:0005829">
    <property type="term" value="C:cytosol"/>
    <property type="evidence" value="ECO:0007669"/>
    <property type="project" value="TreeGrafter"/>
</dbReference>
<dbReference type="GO" id="GO:0006096">
    <property type="term" value="P:glycolytic process"/>
    <property type="evidence" value="ECO:0007669"/>
    <property type="project" value="UniProtKB-UniRule"/>
</dbReference>
<keyword evidence="6 10" id="KW-0324">Glycolysis</keyword>
<evidence type="ECO:0000256" key="11">
    <source>
        <dbReference type="PIRSR" id="PIRSR001492-1"/>
    </source>
</evidence>
<feature type="binding site" evidence="10 13">
    <location>
        <position position="14"/>
    </location>
    <ligand>
        <name>Mn(2+)</name>
        <dbReference type="ChEBI" id="CHEBI:29035"/>
        <label>2</label>
    </ligand>
</feature>
<evidence type="ECO:0000256" key="6">
    <source>
        <dbReference type="ARBA" id="ARBA00023152"/>
    </source>
</evidence>
<feature type="binding site" evidence="10 12">
    <location>
        <position position="337"/>
    </location>
    <ligand>
        <name>substrate</name>
    </ligand>
</feature>
<dbReference type="GO" id="GO:0006007">
    <property type="term" value="P:glucose catabolic process"/>
    <property type="evidence" value="ECO:0007669"/>
    <property type="project" value="InterPro"/>
</dbReference>
<feature type="binding site" evidence="10 12">
    <location>
        <position position="187"/>
    </location>
    <ligand>
        <name>substrate</name>
    </ligand>
</feature>